<keyword evidence="3" id="KW-1185">Reference proteome</keyword>
<evidence type="ECO:0000256" key="1">
    <source>
        <dbReference type="SAM" id="Phobius"/>
    </source>
</evidence>
<keyword evidence="1" id="KW-1133">Transmembrane helix</keyword>
<gene>
    <name evidence="2" type="ORF">EDC14_101972</name>
</gene>
<dbReference type="EMBL" id="SLUN01000019">
    <property type="protein sequence ID" value="TCL64266.1"/>
    <property type="molecule type" value="Genomic_DNA"/>
</dbReference>
<reference evidence="2 3" key="1">
    <citation type="submission" date="2019-03" db="EMBL/GenBank/DDBJ databases">
        <title>Genomic Encyclopedia of Type Strains, Phase IV (KMG-IV): sequencing the most valuable type-strain genomes for metagenomic binning, comparative biology and taxonomic classification.</title>
        <authorList>
            <person name="Goeker M."/>
        </authorList>
    </citation>
    <scope>NUCLEOTIDE SEQUENCE [LARGE SCALE GENOMIC DNA]</scope>
    <source>
        <strain evidence="2 3">LX-B</strain>
    </source>
</reference>
<keyword evidence="1" id="KW-0472">Membrane</keyword>
<proteinExistence type="predicted"/>
<feature type="transmembrane region" description="Helical" evidence="1">
    <location>
        <begin position="33"/>
        <end position="53"/>
    </location>
</feature>
<comment type="caution">
    <text evidence="2">The sequence shown here is derived from an EMBL/GenBank/DDBJ whole genome shotgun (WGS) entry which is preliminary data.</text>
</comment>
<sequence>MILSGLSVLFIFSLIAALEVPGLLKKRYWKELIVYSFLLLAGLGLSLLLVAGVEIPPVSTAITNWVKAVFKIKG</sequence>
<accession>A0A4R1REH0</accession>
<protein>
    <submittedName>
        <fullName evidence="2">Uncharacterized protein</fullName>
    </submittedName>
</protein>
<evidence type="ECO:0000313" key="3">
    <source>
        <dbReference type="Proteomes" id="UP000295008"/>
    </source>
</evidence>
<dbReference type="AlphaFoldDB" id="A0A4R1REH0"/>
<name>A0A4R1REH0_HYDET</name>
<evidence type="ECO:0000313" key="2">
    <source>
        <dbReference type="EMBL" id="TCL64266.1"/>
    </source>
</evidence>
<dbReference type="Proteomes" id="UP000295008">
    <property type="component" value="Unassembled WGS sequence"/>
</dbReference>
<dbReference type="RefSeq" id="WP_132015213.1">
    <property type="nucleotide sequence ID" value="NZ_SLUN01000019.1"/>
</dbReference>
<organism evidence="2 3">
    <name type="scientific">Hydrogenispora ethanolica</name>
    <dbReference type="NCBI Taxonomy" id="1082276"/>
    <lineage>
        <taxon>Bacteria</taxon>
        <taxon>Bacillati</taxon>
        <taxon>Bacillota</taxon>
        <taxon>Hydrogenispora</taxon>
    </lineage>
</organism>
<keyword evidence="1" id="KW-0812">Transmembrane</keyword>